<dbReference type="SUPFAM" id="SSF46785">
    <property type="entry name" value="Winged helix' DNA-binding domain"/>
    <property type="match status" value="1"/>
</dbReference>
<feature type="domain" description="HTH crp-type" evidence="4">
    <location>
        <begin position="156"/>
        <end position="230"/>
    </location>
</feature>
<dbReference type="Gene3D" id="2.60.120.10">
    <property type="entry name" value="Jelly Rolls"/>
    <property type="match status" value="1"/>
</dbReference>
<dbReference type="InterPro" id="IPR000595">
    <property type="entry name" value="cNMP-bd_dom"/>
</dbReference>
<comment type="caution">
    <text evidence="5">The sequence shown here is derived from an EMBL/GenBank/DDBJ whole genome shotgun (WGS) entry which is preliminary data.</text>
</comment>
<dbReference type="EMBL" id="PYGJ01000003">
    <property type="protein sequence ID" value="PSL20716.1"/>
    <property type="molecule type" value="Genomic_DNA"/>
</dbReference>
<proteinExistence type="predicted"/>
<dbReference type="Proteomes" id="UP000240418">
    <property type="component" value="Unassembled WGS sequence"/>
</dbReference>
<dbReference type="CDD" id="cd00038">
    <property type="entry name" value="CAP_ED"/>
    <property type="match status" value="1"/>
</dbReference>
<sequence>MYDVAGAKKAVPAPDSGLCDGCRQGVCALSHLQKDLPDRRFINLAKGGRLEATGPYDCMQFWIVTKGTAASCTTFADGRRQIVGIEYTGDVVCGLMSAPSTQHWLEALEECEVCQFDLTRRANALRHDPEFLAATFAIVHRRLTVSQDRISMLGRLDSQERVLLFLAELVQRHTALDPMAPVTALSMSREDIADYLGLNAETVSRVLTRIKKSGLVKFLNRTEYVMPDFEAVRRRVPVEIPMPHGACNARILMEAFK</sequence>
<dbReference type="GO" id="GO:0003677">
    <property type="term" value="F:DNA binding"/>
    <property type="evidence" value="ECO:0007669"/>
    <property type="project" value="UniProtKB-KW"/>
</dbReference>
<dbReference type="PROSITE" id="PS00042">
    <property type="entry name" value="HTH_CRP_1"/>
    <property type="match status" value="1"/>
</dbReference>
<dbReference type="InterPro" id="IPR014710">
    <property type="entry name" value="RmlC-like_jellyroll"/>
</dbReference>
<evidence type="ECO:0000259" key="4">
    <source>
        <dbReference type="PROSITE" id="PS51063"/>
    </source>
</evidence>
<keyword evidence="6" id="KW-1185">Reference proteome</keyword>
<organism evidence="5 6">
    <name type="scientific">Shimia abyssi</name>
    <dbReference type="NCBI Taxonomy" id="1662395"/>
    <lineage>
        <taxon>Bacteria</taxon>
        <taxon>Pseudomonadati</taxon>
        <taxon>Pseudomonadota</taxon>
        <taxon>Alphaproteobacteria</taxon>
        <taxon>Rhodobacterales</taxon>
        <taxon>Roseobacteraceae</taxon>
    </lineage>
</organism>
<dbReference type="InterPro" id="IPR036388">
    <property type="entry name" value="WH-like_DNA-bd_sf"/>
</dbReference>
<dbReference type="Pfam" id="PF00325">
    <property type="entry name" value="Crp"/>
    <property type="match status" value="1"/>
</dbReference>
<dbReference type="PRINTS" id="PR00034">
    <property type="entry name" value="HTHCRP"/>
</dbReference>
<keyword evidence="2" id="KW-0238">DNA-binding</keyword>
<dbReference type="RefSeq" id="WP_106607898.1">
    <property type="nucleotide sequence ID" value="NZ_PYGJ01000003.1"/>
</dbReference>
<dbReference type="GO" id="GO:0003700">
    <property type="term" value="F:DNA-binding transcription factor activity"/>
    <property type="evidence" value="ECO:0007669"/>
    <property type="project" value="InterPro"/>
</dbReference>
<evidence type="ECO:0000256" key="2">
    <source>
        <dbReference type="ARBA" id="ARBA00023125"/>
    </source>
</evidence>
<dbReference type="SMART" id="SM00419">
    <property type="entry name" value="HTH_CRP"/>
    <property type="match status" value="1"/>
</dbReference>
<dbReference type="Gene3D" id="1.10.10.10">
    <property type="entry name" value="Winged helix-like DNA-binding domain superfamily/Winged helix DNA-binding domain"/>
    <property type="match status" value="1"/>
</dbReference>
<evidence type="ECO:0000313" key="5">
    <source>
        <dbReference type="EMBL" id="PSL20716.1"/>
    </source>
</evidence>
<accession>A0A2P8FG73</accession>
<dbReference type="InterPro" id="IPR012318">
    <property type="entry name" value="HTH_CRP"/>
</dbReference>
<name>A0A2P8FG73_9RHOB</name>
<dbReference type="PROSITE" id="PS51063">
    <property type="entry name" value="HTH_CRP_2"/>
    <property type="match status" value="1"/>
</dbReference>
<dbReference type="SUPFAM" id="SSF51206">
    <property type="entry name" value="cAMP-binding domain-like"/>
    <property type="match status" value="1"/>
</dbReference>
<evidence type="ECO:0000256" key="3">
    <source>
        <dbReference type="ARBA" id="ARBA00023163"/>
    </source>
</evidence>
<dbReference type="InterPro" id="IPR018335">
    <property type="entry name" value="Tscrpt_reg_HTH_Crp-type_CS"/>
</dbReference>
<protein>
    <submittedName>
        <fullName evidence="5">CRP/FNR family transcriptional regulator</fullName>
    </submittedName>
</protein>
<reference evidence="5 6" key="1">
    <citation type="submission" date="2018-03" db="EMBL/GenBank/DDBJ databases">
        <title>Genomic Encyclopedia of Archaeal and Bacterial Type Strains, Phase II (KMG-II): from individual species to whole genera.</title>
        <authorList>
            <person name="Goeker M."/>
        </authorList>
    </citation>
    <scope>NUCLEOTIDE SEQUENCE [LARGE SCALE GENOMIC DNA]</scope>
    <source>
        <strain evidence="5 6">DSM 100673</strain>
    </source>
</reference>
<dbReference type="InterPro" id="IPR036390">
    <property type="entry name" value="WH_DNA-bd_sf"/>
</dbReference>
<keyword evidence="3" id="KW-0804">Transcription</keyword>
<dbReference type="InterPro" id="IPR018490">
    <property type="entry name" value="cNMP-bd_dom_sf"/>
</dbReference>
<evidence type="ECO:0000256" key="1">
    <source>
        <dbReference type="ARBA" id="ARBA00023015"/>
    </source>
</evidence>
<dbReference type="CDD" id="cd00092">
    <property type="entry name" value="HTH_CRP"/>
    <property type="match status" value="1"/>
</dbReference>
<dbReference type="AlphaFoldDB" id="A0A2P8FG73"/>
<keyword evidence="1" id="KW-0805">Transcription regulation</keyword>
<gene>
    <name evidence="5" type="ORF">CLV88_103366</name>
</gene>
<evidence type="ECO:0000313" key="6">
    <source>
        <dbReference type="Proteomes" id="UP000240418"/>
    </source>
</evidence>
<dbReference type="OrthoDB" id="667966at2"/>